<dbReference type="EMBL" id="AYSL01000985">
    <property type="protein sequence ID" value="KTF06708.1"/>
    <property type="molecule type" value="Genomic_DNA"/>
</dbReference>
<dbReference type="AlphaFoldDB" id="A0A1B6NTQ2"/>
<name>A0A1B6NTQ2_9ZZZZ</name>
<reference evidence="1" key="1">
    <citation type="submission" date="2013-11" db="EMBL/GenBank/DDBJ databases">
        <title>Microbial diversity, functional groups and degradation webs in Northern and Southern Mediterranean and Red Sea marine crude oil polluted sites.</title>
        <authorList>
            <person name="Daffonchio D."/>
            <person name="Mapelli F."/>
            <person name="Ferrer M."/>
            <person name="Richter M."/>
            <person name="Cherif A."/>
            <person name="Malkawi H.I."/>
            <person name="Yakimov M.M."/>
            <person name="Abdel-Fattah Y.R."/>
            <person name="Blaghen M."/>
            <person name="Golyshin P.N."/>
            <person name="Kalogerakis N."/>
            <person name="Boon N."/>
            <person name="Magagnini M."/>
            <person name="Fava F."/>
        </authorList>
    </citation>
    <scope>NUCLEOTIDE SEQUENCE</scope>
</reference>
<protein>
    <submittedName>
        <fullName evidence="1">Uncharacterized protein</fullName>
    </submittedName>
</protein>
<organism evidence="1">
    <name type="scientific">marine sediment metagenome</name>
    <dbReference type="NCBI Taxonomy" id="412755"/>
    <lineage>
        <taxon>unclassified sequences</taxon>
        <taxon>metagenomes</taxon>
        <taxon>ecological metagenomes</taxon>
    </lineage>
</organism>
<comment type="caution">
    <text evidence="1">The sequence shown here is derived from an EMBL/GenBank/DDBJ whole genome shotgun (WGS) entry which is preliminary data.</text>
</comment>
<evidence type="ECO:0000313" key="1">
    <source>
        <dbReference type="EMBL" id="KTF06708.1"/>
    </source>
</evidence>
<gene>
    <name evidence="1" type="ORF">MGSAQ_001796</name>
</gene>
<proteinExistence type="predicted"/>
<accession>A0A1B6NTQ2</accession>
<sequence length="46" mass="4888">MGGNSFNLTANRAKRQAVKIACFHGTCAKGKNKVIGSNNFFTLSAI</sequence>